<dbReference type="Proteomes" id="UP000240996">
    <property type="component" value="Unassembled WGS sequence"/>
</dbReference>
<dbReference type="InterPro" id="IPR039418">
    <property type="entry name" value="LexA-like"/>
</dbReference>
<dbReference type="PANTHER" id="PTHR33516:SF2">
    <property type="entry name" value="LEXA REPRESSOR-RELATED"/>
    <property type="match status" value="1"/>
</dbReference>
<keyword evidence="2" id="KW-0227">DNA damage</keyword>
<dbReference type="CDD" id="cd06529">
    <property type="entry name" value="S24_LexA-like"/>
    <property type="match status" value="1"/>
</dbReference>
<dbReference type="GO" id="GO:0006355">
    <property type="term" value="P:regulation of DNA-templated transcription"/>
    <property type="evidence" value="ECO:0007669"/>
    <property type="project" value="InterPro"/>
</dbReference>
<organism evidence="9 10">
    <name type="scientific">Sphingomonas aerolata</name>
    <dbReference type="NCBI Taxonomy" id="185951"/>
    <lineage>
        <taxon>Bacteria</taxon>
        <taxon>Pseudomonadati</taxon>
        <taxon>Pseudomonadota</taxon>
        <taxon>Alphaproteobacteria</taxon>
        <taxon>Sphingomonadales</taxon>
        <taxon>Sphingomonadaceae</taxon>
        <taxon>Sphingomonas</taxon>
    </lineage>
</organism>
<evidence type="ECO:0000256" key="2">
    <source>
        <dbReference type="ARBA" id="ARBA00022763"/>
    </source>
</evidence>
<dbReference type="EMBL" id="PZZN01000003">
    <property type="protein sequence ID" value="PTM44692.1"/>
    <property type="molecule type" value="Genomic_DNA"/>
</dbReference>
<dbReference type="GO" id="GO:0009432">
    <property type="term" value="P:SOS response"/>
    <property type="evidence" value="ECO:0007669"/>
    <property type="project" value="UniProtKB-KW"/>
</dbReference>
<dbReference type="GO" id="GO:0016787">
    <property type="term" value="F:hydrolase activity"/>
    <property type="evidence" value="ECO:0007669"/>
    <property type="project" value="UniProtKB-KW"/>
</dbReference>
<dbReference type="RefSeq" id="WP_107933411.1">
    <property type="nucleotide sequence ID" value="NZ_PZZN01000003.1"/>
</dbReference>
<evidence type="ECO:0000256" key="5">
    <source>
        <dbReference type="ARBA" id="ARBA00023204"/>
    </source>
</evidence>
<dbReference type="GO" id="GO:0003677">
    <property type="term" value="F:DNA binding"/>
    <property type="evidence" value="ECO:0007669"/>
    <property type="project" value="InterPro"/>
</dbReference>
<dbReference type="AlphaFoldDB" id="A0A2T4YMR0"/>
<evidence type="ECO:0000256" key="1">
    <source>
        <dbReference type="ARBA" id="ARBA00007484"/>
    </source>
</evidence>
<evidence type="ECO:0000256" key="3">
    <source>
        <dbReference type="ARBA" id="ARBA00022801"/>
    </source>
</evidence>
<comment type="caution">
    <text evidence="9">The sequence shown here is derived from an EMBL/GenBank/DDBJ whole genome shotgun (WGS) entry which is preliminary data.</text>
</comment>
<proteinExistence type="inferred from homology"/>
<keyword evidence="10" id="KW-1185">Reference proteome</keyword>
<evidence type="ECO:0000259" key="8">
    <source>
        <dbReference type="Pfam" id="PF00717"/>
    </source>
</evidence>
<feature type="domain" description="Peptidase S24/S26A/S26B/S26C" evidence="8">
    <location>
        <begin position="40"/>
        <end position="151"/>
    </location>
</feature>
<dbReference type="InterPro" id="IPR050077">
    <property type="entry name" value="LexA_repressor"/>
</dbReference>
<protein>
    <submittedName>
        <fullName evidence="9">SOS response UmuD protein</fullName>
    </submittedName>
</protein>
<gene>
    <name evidence="9" type="ORF">C8J24_2899</name>
</gene>
<accession>A0A2T4YMR0</accession>
<sequence>MPLTNRERPVVISLNRRHDRIRLHDVPFELVPREVPLFLVHTQAGFPSPAQDDMQEPIDLGAWLVEHPAASYIMRVDGRSMSGAGINDGDLIVVNRAKQPKAGAIVVALVHGDRTLKRLRFIDGRHWLVPEAEGFADILVDEHVEIWGTVVGVARKMA</sequence>
<evidence type="ECO:0000256" key="4">
    <source>
        <dbReference type="ARBA" id="ARBA00022813"/>
    </source>
</evidence>
<dbReference type="PANTHER" id="PTHR33516">
    <property type="entry name" value="LEXA REPRESSOR"/>
    <property type="match status" value="1"/>
</dbReference>
<keyword evidence="3 7" id="KW-0378">Hydrolase</keyword>
<dbReference type="PRINTS" id="PR00726">
    <property type="entry name" value="LEXASERPTASE"/>
</dbReference>
<name>A0A2T4YMR0_9SPHN</name>
<dbReference type="InterPro" id="IPR036286">
    <property type="entry name" value="LexA/Signal_pep-like_sf"/>
</dbReference>
<dbReference type="InterPro" id="IPR015927">
    <property type="entry name" value="Peptidase_S24_S26A/B/C"/>
</dbReference>
<evidence type="ECO:0000256" key="7">
    <source>
        <dbReference type="RuleBase" id="RU003991"/>
    </source>
</evidence>
<dbReference type="SUPFAM" id="SSF51306">
    <property type="entry name" value="LexA/Signal peptidase"/>
    <property type="match status" value="1"/>
</dbReference>
<dbReference type="Gene3D" id="2.10.109.10">
    <property type="entry name" value="Umud Fragment, subunit A"/>
    <property type="match status" value="1"/>
</dbReference>
<keyword evidence="5" id="KW-0234">DNA repair</keyword>
<keyword evidence="6" id="KW-0742">SOS response</keyword>
<reference evidence="9 10" key="1">
    <citation type="submission" date="2018-04" db="EMBL/GenBank/DDBJ databases">
        <title>Genomic Encyclopedia of Type Strains, Phase III (KMG-III): the genomes of soil and plant-associated and newly described type strains.</title>
        <authorList>
            <person name="Whitman W."/>
        </authorList>
    </citation>
    <scope>NUCLEOTIDE SEQUENCE [LARGE SCALE GENOMIC DNA]</scope>
    <source>
        <strain evidence="9 10">NW12</strain>
    </source>
</reference>
<dbReference type="NCBIfam" id="NF007621">
    <property type="entry name" value="PRK10276.1"/>
    <property type="match status" value="1"/>
</dbReference>
<evidence type="ECO:0000313" key="9">
    <source>
        <dbReference type="EMBL" id="PTM44692.1"/>
    </source>
</evidence>
<evidence type="ECO:0000313" key="10">
    <source>
        <dbReference type="Proteomes" id="UP000240996"/>
    </source>
</evidence>
<dbReference type="GO" id="GO:0006281">
    <property type="term" value="P:DNA repair"/>
    <property type="evidence" value="ECO:0007669"/>
    <property type="project" value="UniProtKB-KW"/>
</dbReference>
<keyword evidence="4 7" id="KW-0068">Autocatalytic cleavage</keyword>
<comment type="similarity">
    <text evidence="1 7">Belongs to the peptidase S24 family.</text>
</comment>
<dbReference type="Pfam" id="PF00717">
    <property type="entry name" value="Peptidase_S24"/>
    <property type="match status" value="1"/>
</dbReference>
<evidence type="ECO:0000256" key="6">
    <source>
        <dbReference type="ARBA" id="ARBA00023236"/>
    </source>
</evidence>
<dbReference type="InterPro" id="IPR006197">
    <property type="entry name" value="Peptidase_S24_LexA"/>
</dbReference>